<proteinExistence type="predicted"/>
<dbReference type="OrthoDB" id="8195485at2759"/>
<name>A0A4Y2AXZ6_ARAVE</name>
<comment type="caution">
    <text evidence="1">The sequence shown here is derived from an EMBL/GenBank/DDBJ whole genome shotgun (WGS) entry which is preliminary data.</text>
</comment>
<keyword evidence="2" id="KW-1185">Reference proteome</keyword>
<gene>
    <name evidence="1" type="ORF">AVEN_191093_1</name>
</gene>
<organism evidence="1 2">
    <name type="scientific">Araneus ventricosus</name>
    <name type="common">Orbweaver spider</name>
    <name type="synonym">Epeira ventricosa</name>
    <dbReference type="NCBI Taxonomy" id="182803"/>
    <lineage>
        <taxon>Eukaryota</taxon>
        <taxon>Metazoa</taxon>
        <taxon>Ecdysozoa</taxon>
        <taxon>Arthropoda</taxon>
        <taxon>Chelicerata</taxon>
        <taxon>Arachnida</taxon>
        <taxon>Araneae</taxon>
        <taxon>Araneomorphae</taxon>
        <taxon>Entelegynae</taxon>
        <taxon>Araneoidea</taxon>
        <taxon>Araneidae</taxon>
        <taxon>Araneus</taxon>
    </lineage>
</organism>
<accession>A0A4Y2AXZ6</accession>
<dbReference type="AlphaFoldDB" id="A0A4Y2AXZ6"/>
<sequence>MEQLRRCSKAASTEILFDENIIATLSQEKFLTNTKNKSSLIGLLTVKFKAVGIPVKQAENDADSLIAETTLMIFKHQHNSTVIVGCGSACGCRKLGLHYSIACANCHGQSCLNPAPIEGISGKEIIVGTEEIDATNEIDLM</sequence>
<evidence type="ECO:0000313" key="2">
    <source>
        <dbReference type="Proteomes" id="UP000499080"/>
    </source>
</evidence>
<reference evidence="1 2" key="1">
    <citation type="journal article" date="2019" name="Sci. Rep.">
        <title>Orb-weaving spider Araneus ventricosus genome elucidates the spidroin gene catalogue.</title>
        <authorList>
            <person name="Kono N."/>
            <person name="Nakamura H."/>
            <person name="Ohtoshi R."/>
            <person name="Moran D.A.P."/>
            <person name="Shinohara A."/>
            <person name="Yoshida Y."/>
            <person name="Fujiwara M."/>
            <person name="Mori M."/>
            <person name="Tomita M."/>
            <person name="Arakawa K."/>
        </authorList>
    </citation>
    <scope>NUCLEOTIDE SEQUENCE [LARGE SCALE GENOMIC DNA]</scope>
</reference>
<protein>
    <submittedName>
        <fullName evidence="1">Uncharacterized protein</fullName>
    </submittedName>
</protein>
<dbReference type="EMBL" id="BGPR01000038">
    <property type="protein sequence ID" value="GBL84633.1"/>
    <property type="molecule type" value="Genomic_DNA"/>
</dbReference>
<dbReference type="Proteomes" id="UP000499080">
    <property type="component" value="Unassembled WGS sequence"/>
</dbReference>
<evidence type="ECO:0000313" key="1">
    <source>
        <dbReference type="EMBL" id="GBL84633.1"/>
    </source>
</evidence>